<sequence length="246" mass="27574">MSAIDRSSPLPLWAQICEDLRDRAGTGEFDGRFPTEEELARLYGVSRQTVREAIRRLESEGLVVRQRGRGTRLVSRTVLEQPLHSLYSMATTVSSQGFAERSEVVARKRETPPFEAGEFLGSSVVDAIYIERIRFAGDDPIGWDRSWLPWDRAANLLEADLSKGGLYEALDRFCGIKITGGWEKIQPIVPSSYERMRLGISKDVGAFSINRLAISGNEAIEWRRSLIRGDRYALVANWPGGESPTL</sequence>
<dbReference type="InterPro" id="IPR050679">
    <property type="entry name" value="Bact_HTH_transcr_reg"/>
</dbReference>
<dbReference type="OrthoDB" id="8584262at2"/>
<evidence type="ECO:0000259" key="4">
    <source>
        <dbReference type="PROSITE" id="PS50949"/>
    </source>
</evidence>
<evidence type="ECO:0000256" key="1">
    <source>
        <dbReference type="ARBA" id="ARBA00023015"/>
    </source>
</evidence>
<gene>
    <name evidence="5" type="primary">yvoA2</name>
    <name evidence="5" type="ORF">AXFE_07510</name>
</gene>
<reference evidence="5 6" key="1">
    <citation type="submission" date="2015-01" db="EMBL/GenBank/DDBJ databases">
        <title>Draft genome of the acidophilic iron oxidizer Acidithrix ferrooxidans strain Py-F3.</title>
        <authorList>
            <person name="Poehlein A."/>
            <person name="Eisen S."/>
            <person name="Schloemann M."/>
            <person name="Johnson B.D."/>
            <person name="Daniel R."/>
            <person name="Muehling M."/>
        </authorList>
    </citation>
    <scope>NUCLEOTIDE SEQUENCE [LARGE SCALE GENOMIC DNA]</scope>
    <source>
        <strain evidence="5 6">Py-F3</strain>
    </source>
</reference>
<evidence type="ECO:0000256" key="3">
    <source>
        <dbReference type="ARBA" id="ARBA00023163"/>
    </source>
</evidence>
<dbReference type="SUPFAM" id="SSF46785">
    <property type="entry name" value="Winged helix' DNA-binding domain"/>
    <property type="match status" value="1"/>
</dbReference>
<dbReference type="SUPFAM" id="SSF64288">
    <property type="entry name" value="Chorismate lyase-like"/>
    <property type="match status" value="1"/>
</dbReference>
<comment type="caution">
    <text evidence="5">The sequence shown here is derived from an EMBL/GenBank/DDBJ whole genome shotgun (WGS) entry which is preliminary data.</text>
</comment>
<dbReference type="InterPro" id="IPR036388">
    <property type="entry name" value="WH-like_DNA-bd_sf"/>
</dbReference>
<dbReference type="STRING" id="1280514.AXFE_07510"/>
<dbReference type="PANTHER" id="PTHR44846">
    <property type="entry name" value="MANNOSYL-D-GLYCERATE TRANSPORT/METABOLISM SYSTEM REPRESSOR MNGR-RELATED"/>
    <property type="match status" value="1"/>
</dbReference>
<keyword evidence="3" id="KW-0804">Transcription</keyword>
<dbReference type="RefSeq" id="WP_052604515.1">
    <property type="nucleotide sequence ID" value="NZ_JXYS01000018.1"/>
</dbReference>
<evidence type="ECO:0000256" key="2">
    <source>
        <dbReference type="ARBA" id="ARBA00023125"/>
    </source>
</evidence>
<organism evidence="5 6">
    <name type="scientific">Acidithrix ferrooxidans</name>
    <dbReference type="NCBI Taxonomy" id="1280514"/>
    <lineage>
        <taxon>Bacteria</taxon>
        <taxon>Bacillati</taxon>
        <taxon>Actinomycetota</taxon>
        <taxon>Acidimicrobiia</taxon>
        <taxon>Acidimicrobiales</taxon>
        <taxon>Acidimicrobiaceae</taxon>
        <taxon>Acidithrix</taxon>
    </lineage>
</organism>
<dbReference type="InterPro" id="IPR028978">
    <property type="entry name" value="Chorismate_lyase_/UTRA_dom_sf"/>
</dbReference>
<dbReference type="Pfam" id="PF07702">
    <property type="entry name" value="UTRA"/>
    <property type="match status" value="1"/>
</dbReference>
<dbReference type="Proteomes" id="UP000032360">
    <property type="component" value="Unassembled WGS sequence"/>
</dbReference>
<evidence type="ECO:0000313" key="6">
    <source>
        <dbReference type="Proteomes" id="UP000032360"/>
    </source>
</evidence>
<evidence type="ECO:0000313" key="5">
    <source>
        <dbReference type="EMBL" id="KJF18363.1"/>
    </source>
</evidence>
<dbReference type="PANTHER" id="PTHR44846:SF1">
    <property type="entry name" value="MANNOSYL-D-GLYCERATE TRANSPORT_METABOLISM SYSTEM REPRESSOR MNGR-RELATED"/>
    <property type="match status" value="1"/>
</dbReference>
<name>A0A0D8HKC3_9ACTN</name>
<dbReference type="GO" id="GO:0045892">
    <property type="term" value="P:negative regulation of DNA-templated transcription"/>
    <property type="evidence" value="ECO:0007669"/>
    <property type="project" value="TreeGrafter"/>
</dbReference>
<dbReference type="PROSITE" id="PS50949">
    <property type="entry name" value="HTH_GNTR"/>
    <property type="match status" value="1"/>
</dbReference>
<dbReference type="Gene3D" id="3.40.1410.10">
    <property type="entry name" value="Chorismate lyase-like"/>
    <property type="match status" value="1"/>
</dbReference>
<proteinExistence type="predicted"/>
<dbReference type="InterPro" id="IPR011663">
    <property type="entry name" value="UTRA"/>
</dbReference>
<dbReference type="Pfam" id="PF00392">
    <property type="entry name" value="GntR"/>
    <property type="match status" value="1"/>
</dbReference>
<keyword evidence="1" id="KW-0805">Transcription regulation</keyword>
<dbReference type="GO" id="GO:0003677">
    <property type="term" value="F:DNA binding"/>
    <property type="evidence" value="ECO:0007669"/>
    <property type="project" value="UniProtKB-KW"/>
</dbReference>
<feature type="domain" description="HTH gntR-type" evidence="4">
    <location>
        <begin position="10"/>
        <end position="76"/>
    </location>
</feature>
<dbReference type="EMBL" id="JXYS01000018">
    <property type="protein sequence ID" value="KJF18363.1"/>
    <property type="molecule type" value="Genomic_DNA"/>
</dbReference>
<dbReference type="InterPro" id="IPR036390">
    <property type="entry name" value="WH_DNA-bd_sf"/>
</dbReference>
<dbReference type="PATRIC" id="fig|1280514.3.peg.999"/>
<protein>
    <submittedName>
        <fullName evidence="5">HTH-type transcriptional repressor YvoA</fullName>
    </submittedName>
</protein>
<keyword evidence="6" id="KW-1185">Reference proteome</keyword>
<keyword evidence="2" id="KW-0238">DNA-binding</keyword>
<dbReference type="InterPro" id="IPR000524">
    <property type="entry name" value="Tscrpt_reg_HTH_GntR"/>
</dbReference>
<dbReference type="CDD" id="cd07377">
    <property type="entry name" value="WHTH_GntR"/>
    <property type="match status" value="1"/>
</dbReference>
<dbReference type="Gene3D" id="1.10.10.10">
    <property type="entry name" value="Winged helix-like DNA-binding domain superfamily/Winged helix DNA-binding domain"/>
    <property type="match status" value="1"/>
</dbReference>
<accession>A0A0D8HKC3</accession>
<dbReference type="PRINTS" id="PR00035">
    <property type="entry name" value="HTHGNTR"/>
</dbReference>
<dbReference type="SMART" id="SM00345">
    <property type="entry name" value="HTH_GNTR"/>
    <property type="match status" value="1"/>
</dbReference>
<dbReference type="AlphaFoldDB" id="A0A0D8HKC3"/>
<dbReference type="GO" id="GO:0003700">
    <property type="term" value="F:DNA-binding transcription factor activity"/>
    <property type="evidence" value="ECO:0007669"/>
    <property type="project" value="InterPro"/>
</dbReference>
<dbReference type="SMART" id="SM00866">
    <property type="entry name" value="UTRA"/>
    <property type="match status" value="1"/>
</dbReference>